<dbReference type="PROSITE" id="PS50110">
    <property type="entry name" value="RESPONSE_REGULATORY"/>
    <property type="match status" value="1"/>
</dbReference>
<dbReference type="SMART" id="SM00862">
    <property type="entry name" value="Trans_reg_C"/>
    <property type="match status" value="1"/>
</dbReference>
<evidence type="ECO:0000256" key="1">
    <source>
        <dbReference type="ARBA" id="ARBA00022553"/>
    </source>
</evidence>
<evidence type="ECO:0000256" key="3">
    <source>
        <dbReference type="ARBA" id="ARBA00023015"/>
    </source>
</evidence>
<dbReference type="Pfam" id="PF00486">
    <property type="entry name" value="Trans_reg_C"/>
    <property type="match status" value="1"/>
</dbReference>
<keyword evidence="1 6" id="KW-0597">Phosphoprotein</keyword>
<evidence type="ECO:0000256" key="5">
    <source>
        <dbReference type="ARBA" id="ARBA00023163"/>
    </source>
</evidence>
<dbReference type="PROSITE" id="PS51755">
    <property type="entry name" value="OMPR_PHOB"/>
    <property type="match status" value="1"/>
</dbReference>
<sequence>MALIYCVEDDENIRELVRYALCSQKFQAEAFPDGPSFWKALEAKQPDLVLLDIMLPGESGLDILKKLRDSRATSGLPVIMLTARTSEYDVVTGLDAGADDYISKPFGIMELLSRVKAVLRRGGRQQPQDRDLLVCGDITLDLKKHQVTTQGQPCELTVKEFDLLHYLMANAGIVLSRDQIMEAVWSFSYAGESRTIDMHIRSLRQKLGEAGRIIQTVRGVGYRIQ</sequence>
<dbReference type="GO" id="GO:0032993">
    <property type="term" value="C:protein-DNA complex"/>
    <property type="evidence" value="ECO:0007669"/>
    <property type="project" value="TreeGrafter"/>
</dbReference>
<dbReference type="Pfam" id="PF00072">
    <property type="entry name" value="Response_reg"/>
    <property type="match status" value="1"/>
</dbReference>
<dbReference type="Gene3D" id="3.40.50.2300">
    <property type="match status" value="1"/>
</dbReference>
<organism evidence="10 11">
    <name type="scientific">Acidaminococcus fermentans</name>
    <dbReference type="NCBI Taxonomy" id="905"/>
    <lineage>
        <taxon>Bacteria</taxon>
        <taxon>Bacillati</taxon>
        <taxon>Bacillota</taxon>
        <taxon>Negativicutes</taxon>
        <taxon>Acidaminococcales</taxon>
        <taxon>Acidaminococcaceae</taxon>
        <taxon>Acidaminococcus</taxon>
    </lineage>
</organism>
<dbReference type="InterPro" id="IPR039420">
    <property type="entry name" value="WalR-like"/>
</dbReference>
<evidence type="ECO:0000313" key="10">
    <source>
        <dbReference type="EMBL" id="SDW75127.1"/>
    </source>
</evidence>
<evidence type="ECO:0000313" key="11">
    <source>
        <dbReference type="Proteomes" id="UP000182379"/>
    </source>
</evidence>
<keyword evidence="3" id="KW-0805">Transcription regulation</keyword>
<feature type="domain" description="Response regulatory" evidence="8">
    <location>
        <begin position="3"/>
        <end position="119"/>
    </location>
</feature>
<dbReference type="CDD" id="cd00383">
    <property type="entry name" value="trans_reg_C"/>
    <property type="match status" value="1"/>
</dbReference>
<evidence type="ECO:0000259" key="8">
    <source>
        <dbReference type="PROSITE" id="PS50110"/>
    </source>
</evidence>
<dbReference type="GO" id="GO:0000156">
    <property type="term" value="F:phosphorelay response regulator activity"/>
    <property type="evidence" value="ECO:0007669"/>
    <property type="project" value="TreeGrafter"/>
</dbReference>
<gene>
    <name evidence="10" type="ORF">SAMN05216495_10582</name>
</gene>
<comment type="caution">
    <text evidence="10">The sequence shown here is derived from an EMBL/GenBank/DDBJ whole genome shotgun (WGS) entry which is preliminary data.</text>
</comment>
<dbReference type="GO" id="GO:0006355">
    <property type="term" value="P:regulation of DNA-templated transcription"/>
    <property type="evidence" value="ECO:0007669"/>
    <property type="project" value="InterPro"/>
</dbReference>
<reference evidence="10 11" key="1">
    <citation type="submission" date="2016-10" db="EMBL/GenBank/DDBJ databases">
        <authorList>
            <person name="Varghese N."/>
            <person name="Submissions S."/>
        </authorList>
    </citation>
    <scope>NUCLEOTIDE SEQUENCE [LARGE SCALE GENOMIC DNA]</scope>
    <source>
        <strain evidence="10 11">WCC6</strain>
    </source>
</reference>
<evidence type="ECO:0000256" key="6">
    <source>
        <dbReference type="PROSITE-ProRule" id="PRU00169"/>
    </source>
</evidence>
<name>A0A1H2W3M6_ACIFE</name>
<dbReference type="SUPFAM" id="SSF52172">
    <property type="entry name" value="CheY-like"/>
    <property type="match status" value="1"/>
</dbReference>
<feature type="domain" description="OmpR/PhoB-type" evidence="9">
    <location>
        <begin position="130"/>
        <end position="225"/>
    </location>
</feature>
<dbReference type="InterPro" id="IPR016032">
    <property type="entry name" value="Sig_transdc_resp-reg_C-effctor"/>
</dbReference>
<feature type="modified residue" description="4-aspartylphosphate" evidence="6">
    <location>
        <position position="52"/>
    </location>
</feature>
<dbReference type="PANTHER" id="PTHR48111">
    <property type="entry name" value="REGULATOR OF RPOS"/>
    <property type="match status" value="1"/>
</dbReference>
<dbReference type="Gene3D" id="6.10.250.690">
    <property type="match status" value="1"/>
</dbReference>
<keyword evidence="4 7" id="KW-0238">DNA-binding</keyword>
<evidence type="ECO:0000256" key="2">
    <source>
        <dbReference type="ARBA" id="ARBA00023012"/>
    </source>
</evidence>
<keyword evidence="5" id="KW-0804">Transcription</keyword>
<dbReference type="InterPro" id="IPR011006">
    <property type="entry name" value="CheY-like_superfamily"/>
</dbReference>
<dbReference type="CDD" id="cd17574">
    <property type="entry name" value="REC_OmpR"/>
    <property type="match status" value="1"/>
</dbReference>
<feature type="DNA-binding region" description="OmpR/PhoB-type" evidence="7">
    <location>
        <begin position="130"/>
        <end position="225"/>
    </location>
</feature>
<accession>A0A1H2W3M6</accession>
<dbReference type="Proteomes" id="UP000182379">
    <property type="component" value="Unassembled WGS sequence"/>
</dbReference>
<dbReference type="AlphaFoldDB" id="A0A1H2W3M6"/>
<dbReference type="Gene3D" id="1.10.10.10">
    <property type="entry name" value="Winged helix-like DNA-binding domain superfamily/Winged helix DNA-binding domain"/>
    <property type="match status" value="1"/>
</dbReference>
<keyword evidence="2" id="KW-0902">Two-component regulatory system</keyword>
<evidence type="ECO:0000259" key="9">
    <source>
        <dbReference type="PROSITE" id="PS51755"/>
    </source>
</evidence>
<dbReference type="InterPro" id="IPR036388">
    <property type="entry name" value="WH-like_DNA-bd_sf"/>
</dbReference>
<evidence type="ECO:0000256" key="7">
    <source>
        <dbReference type="PROSITE-ProRule" id="PRU01091"/>
    </source>
</evidence>
<proteinExistence type="predicted"/>
<dbReference type="FunFam" id="1.10.10.10:FF:000018">
    <property type="entry name" value="DNA-binding response regulator ResD"/>
    <property type="match status" value="1"/>
</dbReference>
<dbReference type="InterPro" id="IPR001789">
    <property type="entry name" value="Sig_transdc_resp-reg_receiver"/>
</dbReference>
<protein>
    <submittedName>
        <fullName evidence="10">Two-component system, OmpR family, alkaline phosphatase synthesis response regulator PhoP</fullName>
    </submittedName>
</protein>
<evidence type="ECO:0000256" key="4">
    <source>
        <dbReference type="ARBA" id="ARBA00023125"/>
    </source>
</evidence>
<dbReference type="EMBL" id="FNOP01000005">
    <property type="protein sequence ID" value="SDW75127.1"/>
    <property type="molecule type" value="Genomic_DNA"/>
</dbReference>
<dbReference type="PANTHER" id="PTHR48111:SF1">
    <property type="entry name" value="TWO-COMPONENT RESPONSE REGULATOR ORR33"/>
    <property type="match status" value="1"/>
</dbReference>
<dbReference type="GO" id="GO:0000976">
    <property type="term" value="F:transcription cis-regulatory region binding"/>
    <property type="evidence" value="ECO:0007669"/>
    <property type="project" value="TreeGrafter"/>
</dbReference>
<dbReference type="InterPro" id="IPR001867">
    <property type="entry name" value="OmpR/PhoB-type_DNA-bd"/>
</dbReference>
<dbReference type="GO" id="GO:0005829">
    <property type="term" value="C:cytosol"/>
    <property type="evidence" value="ECO:0007669"/>
    <property type="project" value="TreeGrafter"/>
</dbReference>
<dbReference type="RefSeq" id="WP_074705394.1">
    <property type="nucleotide sequence ID" value="NZ_FNOP01000005.1"/>
</dbReference>
<dbReference type="SUPFAM" id="SSF46894">
    <property type="entry name" value="C-terminal effector domain of the bipartite response regulators"/>
    <property type="match status" value="1"/>
</dbReference>
<dbReference type="SMART" id="SM00448">
    <property type="entry name" value="REC"/>
    <property type="match status" value="1"/>
</dbReference>